<evidence type="ECO:0000313" key="3">
    <source>
        <dbReference type="Proteomes" id="UP001157126"/>
    </source>
</evidence>
<feature type="compositionally biased region" description="Polar residues" evidence="1">
    <location>
        <begin position="79"/>
        <end position="96"/>
    </location>
</feature>
<name>A0ABQ6IKF2_9MICO</name>
<evidence type="ECO:0000256" key="1">
    <source>
        <dbReference type="SAM" id="MobiDB-lite"/>
    </source>
</evidence>
<sequence length="112" mass="11645">MEHQIAAAEIALVGALRIDPRHPQTRGEFADGRVGVQEVEPVEGKLRSRMATEAPIMPPPTTAMRSPSRGPASHRALTAVSTAPASTARSVGTSSGIGVRAPVSTTYRSTCG</sequence>
<accession>A0ABQ6IKF2</accession>
<reference evidence="3" key="1">
    <citation type="journal article" date="2019" name="Int. J. Syst. Evol. Microbiol.">
        <title>The Global Catalogue of Microorganisms (GCM) 10K type strain sequencing project: providing services to taxonomists for standard genome sequencing and annotation.</title>
        <authorList>
            <consortium name="The Broad Institute Genomics Platform"/>
            <consortium name="The Broad Institute Genome Sequencing Center for Infectious Disease"/>
            <person name="Wu L."/>
            <person name="Ma J."/>
        </authorList>
    </citation>
    <scope>NUCLEOTIDE SEQUENCE [LARGE SCALE GENOMIC DNA]</scope>
    <source>
        <strain evidence="3">NBRC 113072</strain>
    </source>
</reference>
<organism evidence="2 3">
    <name type="scientific">Mobilicoccus caccae</name>
    <dbReference type="NCBI Taxonomy" id="1859295"/>
    <lineage>
        <taxon>Bacteria</taxon>
        <taxon>Bacillati</taxon>
        <taxon>Actinomycetota</taxon>
        <taxon>Actinomycetes</taxon>
        <taxon>Micrococcales</taxon>
        <taxon>Dermatophilaceae</taxon>
        <taxon>Mobilicoccus</taxon>
    </lineage>
</organism>
<evidence type="ECO:0000313" key="2">
    <source>
        <dbReference type="EMBL" id="GMA38345.1"/>
    </source>
</evidence>
<feature type="region of interest" description="Disordered" evidence="1">
    <location>
        <begin position="43"/>
        <end position="112"/>
    </location>
</feature>
<comment type="caution">
    <text evidence="2">The sequence shown here is derived from an EMBL/GenBank/DDBJ whole genome shotgun (WGS) entry which is preliminary data.</text>
</comment>
<feature type="compositionally biased region" description="Polar residues" evidence="1">
    <location>
        <begin position="103"/>
        <end position="112"/>
    </location>
</feature>
<protein>
    <submittedName>
        <fullName evidence="2">Uncharacterized protein</fullName>
    </submittedName>
</protein>
<dbReference type="EMBL" id="BSUO01000001">
    <property type="protein sequence ID" value="GMA38345.1"/>
    <property type="molecule type" value="Genomic_DNA"/>
</dbReference>
<proteinExistence type="predicted"/>
<keyword evidence="3" id="KW-1185">Reference proteome</keyword>
<gene>
    <name evidence="2" type="ORF">GCM10025883_03900</name>
</gene>
<dbReference type="Proteomes" id="UP001157126">
    <property type="component" value="Unassembled WGS sequence"/>
</dbReference>